<dbReference type="AlphaFoldDB" id="A0A6C0JVR6"/>
<organism evidence="1">
    <name type="scientific">viral metagenome</name>
    <dbReference type="NCBI Taxonomy" id="1070528"/>
    <lineage>
        <taxon>unclassified sequences</taxon>
        <taxon>metagenomes</taxon>
        <taxon>organismal metagenomes</taxon>
    </lineage>
</organism>
<accession>A0A6C0JVR6</accession>
<reference evidence="1" key="1">
    <citation type="journal article" date="2020" name="Nature">
        <title>Giant virus diversity and host interactions through global metagenomics.</title>
        <authorList>
            <person name="Schulz F."/>
            <person name="Roux S."/>
            <person name="Paez-Espino D."/>
            <person name="Jungbluth S."/>
            <person name="Walsh D.A."/>
            <person name="Denef V.J."/>
            <person name="McMahon K.D."/>
            <person name="Konstantinidis K.T."/>
            <person name="Eloe-Fadrosh E.A."/>
            <person name="Kyrpides N.C."/>
            <person name="Woyke T."/>
        </authorList>
    </citation>
    <scope>NUCLEOTIDE SEQUENCE</scope>
    <source>
        <strain evidence="1">GVMAG-S-1041349-163</strain>
    </source>
</reference>
<sequence length="393" mass="46310">MNNDEQFNTLKFSLPIYLRIDRNLFFLKLEEIYTLELSEIQKVDLFYTLYSFNIKELWIKCILTIFDSLTIKYQKELLKFSSFSINDDDFETFKQLYSKLLLSITNEDELFDLCFSKTDFFKPLMHSKLKSMNMMNRKTLNYLVENIFNRLTSDDKKLECLEKTVFLRDLSTNELDLMILFVKENKYSGRAIDILLRSENVEYTQKALDIIHNDNSLSSDNTVHFFDIPIDLVNEINSKTKNKCNILSDIHEIINLGSTLTTSKNELDILYHVSNMVLTSGFVYQKNFVCLRIEDCVSYCWSECCTLEEEKSMIKELLSFANQNTCSYGLIINILCFLIGLGKEIHLELSDYYQKKDDALTKLQKKYPIDDTFWLDSEQIENEIKLLMKSENI</sequence>
<protein>
    <submittedName>
        <fullName evidence="1">Uncharacterized protein</fullName>
    </submittedName>
</protein>
<dbReference type="EMBL" id="MN740687">
    <property type="protein sequence ID" value="QHU07814.1"/>
    <property type="molecule type" value="Genomic_DNA"/>
</dbReference>
<proteinExistence type="predicted"/>
<evidence type="ECO:0000313" key="1">
    <source>
        <dbReference type="EMBL" id="QHU07814.1"/>
    </source>
</evidence>
<name>A0A6C0JVR6_9ZZZZ</name>